<feature type="signal peptide" evidence="12">
    <location>
        <begin position="1"/>
        <end position="30"/>
    </location>
</feature>
<dbReference type="InterPro" id="IPR000866">
    <property type="entry name" value="AhpC/TSA"/>
</dbReference>
<evidence type="ECO:0000256" key="7">
    <source>
        <dbReference type="ARBA" id="ARBA00023284"/>
    </source>
</evidence>
<dbReference type="GO" id="GO:0045454">
    <property type="term" value="P:cell redox homeostasis"/>
    <property type="evidence" value="ECO:0007669"/>
    <property type="project" value="TreeGrafter"/>
</dbReference>
<keyword evidence="12" id="KW-0732">Signal</keyword>
<dbReference type="Pfam" id="PF00578">
    <property type="entry name" value="AhpC-TSA"/>
    <property type="match status" value="1"/>
</dbReference>
<dbReference type="GO" id="GO:0034599">
    <property type="term" value="P:cellular response to oxidative stress"/>
    <property type="evidence" value="ECO:0007669"/>
    <property type="project" value="TreeGrafter"/>
</dbReference>
<organism evidence="14 15">
    <name type="scientific">Moorena producens (strain JHB)</name>
    <dbReference type="NCBI Taxonomy" id="1454205"/>
    <lineage>
        <taxon>Bacteria</taxon>
        <taxon>Bacillati</taxon>
        <taxon>Cyanobacteriota</taxon>
        <taxon>Cyanophyceae</taxon>
        <taxon>Coleofasciculales</taxon>
        <taxon>Coleofasciculaceae</taxon>
        <taxon>Moorena</taxon>
    </lineage>
</organism>
<evidence type="ECO:0000256" key="11">
    <source>
        <dbReference type="ARBA" id="ARBA00049091"/>
    </source>
</evidence>
<sequence length="195" mass="21533">MISRRAFISSLLASLIVLLAWINFANPAHALGGKQPPINKPAPEFTLLNKPAPEFNLPTNTGKGSVSLSDYHGKWVVLYFYPKDFTSGCTLEANRFQQDLPKYMERNAQILGVSMDDVDSHAEFCDSEGLQFPLLADTDGSVSKAYGSWLGMMSLRHTYIIDPEGILRDIFLGVAPAIHSQEVLARLDKLMSTSL</sequence>
<dbReference type="CDD" id="cd03017">
    <property type="entry name" value="PRX_BCP"/>
    <property type="match status" value="1"/>
</dbReference>
<dbReference type="Gene3D" id="3.40.30.10">
    <property type="entry name" value="Glutaredoxin"/>
    <property type="match status" value="1"/>
</dbReference>
<evidence type="ECO:0000313" key="14">
    <source>
        <dbReference type="EMBL" id="AOY78920.1"/>
    </source>
</evidence>
<dbReference type="EC" id="1.11.1.24" evidence="2"/>
<comment type="similarity">
    <text evidence="9">Belongs to the peroxiredoxin family. BCP/PrxQ subfamily.</text>
</comment>
<dbReference type="PROSITE" id="PS51352">
    <property type="entry name" value="THIOREDOXIN_2"/>
    <property type="match status" value="1"/>
</dbReference>
<evidence type="ECO:0000256" key="5">
    <source>
        <dbReference type="ARBA" id="ARBA00023002"/>
    </source>
</evidence>
<dbReference type="AlphaFoldDB" id="A0A1D9FUT6"/>
<comment type="function">
    <text evidence="1">Thiol-specific peroxidase that catalyzes the reduction of hydrogen peroxide and organic hydroperoxides to water and alcohols, respectively. Plays a role in cell protection against oxidative stress by detoxifying peroxides and as sensor of hydrogen peroxide-mediated signaling events.</text>
</comment>
<dbReference type="PANTHER" id="PTHR42801">
    <property type="entry name" value="THIOREDOXIN-DEPENDENT PEROXIDE REDUCTASE"/>
    <property type="match status" value="1"/>
</dbReference>
<gene>
    <name evidence="14" type="ORF">BJP36_02395</name>
</gene>
<dbReference type="GO" id="GO:0005737">
    <property type="term" value="C:cytoplasm"/>
    <property type="evidence" value="ECO:0007669"/>
    <property type="project" value="TreeGrafter"/>
</dbReference>
<keyword evidence="3" id="KW-0575">Peroxidase</keyword>
<dbReference type="InterPro" id="IPR050924">
    <property type="entry name" value="Peroxiredoxin_BCP/PrxQ"/>
</dbReference>
<evidence type="ECO:0000256" key="3">
    <source>
        <dbReference type="ARBA" id="ARBA00022559"/>
    </source>
</evidence>
<evidence type="ECO:0000256" key="12">
    <source>
        <dbReference type="SAM" id="SignalP"/>
    </source>
</evidence>
<dbReference type="InterPro" id="IPR036249">
    <property type="entry name" value="Thioredoxin-like_sf"/>
</dbReference>
<reference evidence="15" key="1">
    <citation type="submission" date="2016-10" db="EMBL/GenBank/DDBJ databases">
        <title>Comparative genomics uncovers the prolific and rare metabolic potential of the cyanobacterial genus Moorea.</title>
        <authorList>
            <person name="Leao T."/>
            <person name="Castelao G."/>
            <person name="Korobeynikov A."/>
            <person name="Monroe E.A."/>
            <person name="Podell S."/>
            <person name="Glukhov E."/>
            <person name="Allen E."/>
            <person name="Gerwick W.H."/>
            <person name="Gerwick L."/>
        </authorList>
    </citation>
    <scope>NUCLEOTIDE SEQUENCE [LARGE SCALE GENOMIC DNA]</scope>
    <source>
        <strain evidence="15">JHB</strain>
    </source>
</reference>
<dbReference type="InterPro" id="IPR013766">
    <property type="entry name" value="Thioredoxin_domain"/>
</dbReference>
<protein>
    <recommendedName>
        <fullName evidence="2">thioredoxin-dependent peroxiredoxin</fullName>
        <ecNumber evidence="2">1.11.1.24</ecNumber>
    </recommendedName>
    <alternativeName>
        <fullName evidence="10">Bacterioferritin comigratory protein</fullName>
    </alternativeName>
    <alternativeName>
        <fullName evidence="8">Thioredoxin peroxidase</fullName>
    </alternativeName>
</protein>
<comment type="catalytic activity">
    <reaction evidence="11">
        <text>a hydroperoxide + [thioredoxin]-dithiol = an alcohol + [thioredoxin]-disulfide + H2O</text>
        <dbReference type="Rhea" id="RHEA:62620"/>
        <dbReference type="Rhea" id="RHEA-COMP:10698"/>
        <dbReference type="Rhea" id="RHEA-COMP:10700"/>
        <dbReference type="ChEBI" id="CHEBI:15377"/>
        <dbReference type="ChEBI" id="CHEBI:29950"/>
        <dbReference type="ChEBI" id="CHEBI:30879"/>
        <dbReference type="ChEBI" id="CHEBI:35924"/>
        <dbReference type="ChEBI" id="CHEBI:50058"/>
        <dbReference type="EC" id="1.11.1.24"/>
    </reaction>
</comment>
<keyword evidence="4" id="KW-0049">Antioxidant</keyword>
<feature type="chain" id="PRO_5009441629" description="thioredoxin-dependent peroxiredoxin" evidence="12">
    <location>
        <begin position="31"/>
        <end position="195"/>
    </location>
</feature>
<proteinExistence type="inferred from homology"/>
<evidence type="ECO:0000256" key="1">
    <source>
        <dbReference type="ARBA" id="ARBA00003330"/>
    </source>
</evidence>
<dbReference type="GO" id="GO:0008379">
    <property type="term" value="F:thioredoxin peroxidase activity"/>
    <property type="evidence" value="ECO:0007669"/>
    <property type="project" value="TreeGrafter"/>
</dbReference>
<dbReference type="EMBL" id="CP017708">
    <property type="protein sequence ID" value="AOY78920.1"/>
    <property type="molecule type" value="Genomic_DNA"/>
</dbReference>
<feature type="domain" description="Thioredoxin" evidence="13">
    <location>
        <begin position="46"/>
        <end position="192"/>
    </location>
</feature>
<evidence type="ECO:0000256" key="4">
    <source>
        <dbReference type="ARBA" id="ARBA00022862"/>
    </source>
</evidence>
<evidence type="ECO:0000313" key="15">
    <source>
        <dbReference type="Proteomes" id="UP000176944"/>
    </source>
</evidence>
<dbReference type="SUPFAM" id="SSF52833">
    <property type="entry name" value="Thioredoxin-like"/>
    <property type="match status" value="1"/>
</dbReference>
<evidence type="ECO:0000256" key="10">
    <source>
        <dbReference type="ARBA" id="ARBA00041373"/>
    </source>
</evidence>
<keyword evidence="7" id="KW-0676">Redox-active center</keyword>
<accession>A0A1D9FUT6</accession>
<name>A0A1D9FUT6_MOOP1</name>
<keyword evidence="5" id="KW-0560">Oxidoreductase</keyword>
<dbReference type="PANTHER" id="PTHR42801:SF4">
    <property type="entry name" value="AHPC_TSA FAMILY PROTEIN"/>
    <property type="match status" value="1"/>
</dbReference>
<evidence type="ECO:0000256" key="2">
    <source>
        <dbReference type="ARBA" id="ARBA00013017"/>
    </source>
</evidence>
<evidence type="ECO:0000256" key="6">
    <source>
        <dbReference type="ARBA" id="ARBA00023157"/>
    </source>
</evidence>
<keyword evidence="6" id="KW-1015">Disulfide bond</keyword>
<dbReference type="Proteomes" id="UP000176944">
    <property type="component" value="Chromosome"/>
</dbReference>
<evidence type="ECO:0000259" key="13">
    <source>
        <dbReference type="PROSITE" id="PS51352"/>
    </source>
</evidence>
<evidence type="ECO:0000256" key="9">
    <source>
        <dbReference type="ARBA" id="ARBA00038489"/>
    </source>
</evidence>
<evidence type="ECO:0000256" key="8">
    <source>
        <dbReference type="ARBA" id="ARBA00032824"/>
    </source>
</evidence>